<evidence type="ECO:0000313" key="2">
    <source>
        <dbReference type="EMBL" id="UWP86589.1"/>
    </source>
</evidence>
<dbReference type="Proteomes" id="UP001059617">
    <property type="component" value="Chromosome"/>
</dbReference>
<accession>A0ABY5WAT0</accession>
<proteinExistence type="predicted"/>
<keyword evidence="1" id="KW-0812">Transmembrane</keyword>
<reference evidence="2" key="2">
    <citation type="submission" date="2022-09" db="EMBL/GenBank/DDBJ databases">
        <title>Biosynthetic gene clusters of Dactylosporangioum fulvum.</title>
        <authorList>
            <person name="Caradec T."/>
        </authorList>
    </citation>
    <scope>NUCLEOTIDE SEQUENCE</scope>
    <source>
        <strain evidence="2">NRRL B-16292</strain>
    </source>
</reference>
<keyword evidence="3" id="KW-1185">Reference proteome</keyword>
<keyword evidence="1" id="KW-0472">Membrane</keyword>
<gene>
    <name evidence="2" type="ORF">Dfulv_21055</name>
</gene>
<feature type="transmembrane region" description="Helical" evidence="1">
    <location>
        <begin position="59"/>
        <end position="80"/>
    </location>
</feature>
<dbReference type="RefSeq" id="WP_259865909.1">
    <property type="nucleotide sequence ID" value="NZ_BAAAST010000003.1"/>
</dbReference>
<protein>
    <submittedName>
        <fullName evidence="2">Uncharacterized protein</fullName>
    </submittedName>
</protein>
<evidence type="ECO:0000256" key="1">
    <source>
        <dbReference type="SAM" id="Phobius"/>
    </source>
</evidence>
<reference evidence="2" key="1">
    <citation type="submission" date="2021-04" db="EMBL/GenBank/DDBJ databases">
        <authorList>
            <person name="Hartkoorn R.C."/>
            <person name="Beaudoing E."/>
            <person name="Hot D."/>
        </authorList>
    </citation>
    <scope>NUCLEOTIDE SEQUENCE</scope>
    <source>
        <strain evidence="2">NRRL B-16292</strain>
    </source>
</reference>
<feature type="transmembrane region" description="Helical" evidence="1">
    <location>
        <begin position="20"/>
        <end position="47"/>
    </location>
</feature>
<organism evidence="2 3">
    <name type="scientific">Dactylosporangium fulvum</name>
    <dbReference type="NCBI Taxonomy" id="53359"/>
    <lineage>
        <taxon>Bacteria</taxon>
        <taxon>Bacillati</taxon>
        <taxon>Actinomycetota</taxon>
        <taxon>Actinomycetes</taxon>
        <taxon>Micromonosporales</taxon>
        <taxon>Micromonosporaceae</taxon>
        <taxon>Dactylosporangium</taxon>
    </lineage>
</organism>
<keyword evidence="1" id="KW-1133">Transmembrane helix</keyword>
<feature type="transmembrane region" description="Helical" evidence="1">
    <location>
        <begin position="100"/>
        <end position="121"/>
    </location>
</feature>
<sequence length="161" mass="16038">MFAVLSLLVRDSYDPVAPPFLAGLLTPLLPKSVLVLLAMVTGVVVGGTPGAPPTPAYRALGPAVVAAGGAVIGLFLLALSRDAGNAISVSDDSYSSGGDVFSPGALWVVTGAAVAIMLFGLHRRAIARPQRSRRGVMIVDVGGCALIRAPGASSATTSSGG</sequence>
<dbReference type="EMBL" id="CP073720">
    <property type="protein sequence ID" value="UWP86589.1"/>
    <property type="molecule type" value="Genomic_DNA"/>
</dbReference>
<evidence type="ECO:0000313" key="3">
    <source>
        <dbReference type="Proteomes" id="UP001059617"/>
    </source>
</evidence>
<name>A0ABY5WAT0_9ACTN</name>